<dbReference type="AlphaFoldDB" id="A0A0K9XLL1"/>
<feature type="region of interest" description="Disordered" evidence="1">
    <location>
        <begin position="43"/>
        <end position="83"/>
    </location>
</feature>
<accession>A0A0K9XLL1</accession>
<name>A0A0K9XLL1_9ACTN</name>
<dbReference type="Proteomes" id="UP000037288">
    <property type="component" value="Unassembled WGS sequence"/>
</dbReference>
<keyword evidence="3" id="KW-1185">Reference proteome</keyword>
<dbReference type="EMBL" id="LFXA01000002">
    <property type="protein sequence ID" value="KNB53996.1"/>
    <property type="molecule type" value="Genomic_DNA"/>
</dbReference>
<proteinExistence type="predicted"/>
<gene>
    <name evidence="2" type="ORF">AC230_05425</name>
</gene>
<feature type="compositionally biased region" description="Low complexity" evidence="1">
    <location>
        <begin position="69"/>
        <end position="79"/>
    </location>
</feature>
<evidence type="ECO:0000256" key="1">
    <source>
        <dbReference type="SAM" id="MobiDB-lite"/>
    </source>
</evidence>
<dbReference type="STRING" id="1678637.AC230_05425"/>
<sequence>MTPAAPAGDHRDMTAIKRTRAAARGAWTAVALLAAFTAAGCGSERHGDEAGAAPTPSAVADVPCPGESTTAAPAHTAPAGDHYAENHGFRVPIALQGKARCEGFAAAKRIEDALEPLRKRGDFSAKSARRALTGLGYPEAKVKVDEGGPTRVDFLIDASRMCVEGSMNQAVAKAEAFGGYPDGTGCEPPRGGH</sequence>
<protein>
    <submittedName>
        <fullName evidence="2">Uncharacterized protein</fullName>
    </submittedName>
</protein>
<dbReference type="OrthoDB" id="4159552at2"/>
<comment type="caution">
    <text evidence="2">The sequence shown here is derived from an EMBL/GenBank/DDBJ whole genome shotgun (WGS) entry which is preliminary data.</text>
</comment>
<evidence type="ECO:0000313" key="3">
    <source>
        <dbReference type="Proteomes" id="UP000037288"/>
    </source>
</evidence>
<organism evidence="2 3">
    <name type="scientific">Streptomyces caatingaensis</name>
    <dbReference type="NCBI Taxonomy" id="1678637"/>
    <lineage>
        <taxon>Bacteria</taxon>
        <taxon>Bacillati</taxon>
        <taxon>Actinomycetota</taxon>
        <taxon>Actinomycetes</taxon>
        <taxon>Kitasatosporales</taxon>
        <taxon>Streptomycetaceae</taxon>
        <taxon>Streptomyces</taxon>
    </lineage>
</organism>
<reference evidence="3" key="1">
    <citation type="submission" date="2015-07" db="EMBL/GenBank/DDBJ databases">
        <title>Draft genome sequence of Streptomyces sp. CMAA 1322, a bacterium isolated from Caatinga biome, from dry forest semiarid of Brazil.</title>
        <authorList>
            <person name="Santos S.N."/>
            <person name="Gacesa R."/>
            <person name="Taketani R.G."/>
            <person name="Long P.F."/>
            <person name="Melo I.S."/>
        </authorList>
    </citation>
    <scope>NUCLEOTIDE SEQUENCE [LARGE SCALE GENOMIC DNA]</scope>
    <source>
        <strain evidence="3">CMAA 1322</strain>
    </source>
</reference>
<evidence type="ECO:0000313" key="2">
    <source>
        <dbReference type="EMBL" id="KNB53996.1"/>
    </source>
</evidence>